<dbReference type="FunFam" id="3.30.160.60:FF:000358">
    <property type="entry name" value="zinc finger protein 24"/>
    <property type="match status" value="1"/>
</dbReference>
<feature type="compositionally biased region" description="Basic and acidic residues" evidence="13">
    <location>
        <begin position="393"/>
        <end position="408"/>
    </location>
</feature>
<evidence type="ECO:0000256" key="9">
    <source>
        <dbReference type="ARBA" id="ARBA00023125"/>
    </source>
</evidence>
<feature type="domain" description="C2H2-type" evidence="14">
    <location>
        <begin position="121"/>
        <end position="148"/>
    </location>
</feature>
<comment type="similarity">
    <text evidence="3">Belongs to the krueppel C2H2-type zinc-finger protein family.</text>
</comment>
<feature type="domain" description="C2H2-type" evidence="14">
    <location>
        <begin position="149"/>
        <end position="176"/>
    </location>
</feature>
<dbReference type="InterPro" id="IPR013087">
    <property type="entry name" value="Znf_C2H2_type"/>
</dbReference>
<evidence type="ECO:0000256" key="6">
    <source>
        <dbReference type="ARBA" id="ARBA00022771"/>
    </source>
</evidence>
<dbReference type="GO" id="GO:0008270">
    <property type="term" value="F:zinc ion binding"/>
    <property type="evidence" value="ECO:0007669"/>
    <property type="project" value="UniProtKB-KW"/>
</dbReference>
<dbReference type="FunFam" id="3.30.160.60:FF:000446">
    <property type="entry name" value="Zinc finger protein"/>
    <property type="match status" value="1"/>
</dbReference>
<evidence type="ECO:0000256" key="4">
    <source>
        <dbReference type="ARBA" id="ARBA00022723"/>
    </source>
</evidence>
<dbReference type="FunFam" id="3.30.160.60:FF:001156">
    <property type="entry name" value="Zinc finger protein 407"/>
    <property type="match status" value="1"/>
</dbReference>
<sequence length="552" mass="61604">MDSNQTWYSLFEQDTKGLDKDKGYPCDLCDKKFNHPSSVVYHKEAEHNNGRVFVCNKCGKGFRHRQLLQRHQLVHSEDRVSTLFIPPAGTLGGLVSTLFIPPAGTLGGLVSTLFIPPAGTLGGSSCGASFKTKANLLNHQPTHTGEKKYFCELCGQQFAHKTSLTLHYRWHTGKPHFKLHVKRHTGERPWKCDFCGKSFLHKDTWKCHTRRHKGERPFQCHYCARGFTEQWALKKHLRLHTGEKPYTCNTCGKCFADCSNLAKHKKKQNLGTPDRDSNLNQHIIGNLVYCESSAFDHAAIEVHRGSCENESTAPGDSLVDRTTVWNIIQSHLAKDVSEQDGADSQGEDAGQQIIYVTYQDPDDPEGKTLHIVDSQQNPQHSELEQSQEQHQVALRETEEVGELERSKDPLGSLPHSLQVMDEEGNPIHFTMQDGRELQITTTDGQSLHVTTLDGQTIPLQLTTPDGQPLTAGGPEVRVHPSNDNLMMGQPSDDLIIQESHTHPNGMLKSVKGTEPLAEGEQAIEFTTPDGQKVRLVTSYGVDPITEYLSTNT</sequence>
<evidence type="ECO:0000256" key="1">
    <source>
        <dbReference type="ARBA" id="ARBA00003767"/>
    </source>
</evidence>
<dbReference type="EMBL" id="OB795270">
    <property type="protein sequence ID" value="CAD7431959.1"/>
    <property type="molecule type" value="Genomic_DNA"/>
</dbReference>
<evidence type="ECO:0000256" key="11">
    <source>
        <dbReference type="ARBA" id="ARBA00023242"/>
    </source>
</evidence>
<feature type="region of interest" description="Disordered" evidence="13">
    <location>
        <begin position="374"/>
        <end position="414"/>
    </location>
</feature>
<protein>
    <recommendedName>
        <fullName evidence="14">C2H2-type domain-containing protein</fullName>
    </recommendedName>
</protein>
<dbReference type="PROSITE" id="PS00028">
    <property type="entry name" value="ZINC_FINGER_C2H2_1"/>
    <property type="match status" value="5"/>
</dbReference>
<dbReference type="SMART" id="SM00355">
    <property type="entry name" value="ZnF_C2H2"/>
    <property type="match status" value="7"/>
</dbReference>
<feature type="domain" description="C2H2-type" evidence="14">
    <location>
        <begin position="218"/>
        <end position="245"/>
    </location>
</feature>
<comment type="subcellular location">
    <subcellularLocation>
        <location evidence="2">Nucleus</location>
    </subcellularLocation>
</comment>
<keyword evidence="8" id="KW-0805">Transcription regulation</keyword>
<keyword evidence="4" id="KW-0479">Metal-binding</keyword>
<keyword evidence="11" id="KW-0539">Nucleus</keyword>
<evidence type="ECO:0000256" key="8">
    <source>
        <dbReference type="ARBA" id="ARBA00023015"/>
    </source>
</evidence>
<dbReference type="SUPFAM" id="SSF57667">
    <property type="entry name" value="beta-beta-alpha zinc fingers"/>
    <property type="match status" value="4"/>
</dbReference>
<dbReference type="AlphaFoldDB" id="A0A7R9EDM6"/>
<keyword evidence="5" id="KW-0677">Repeat</keyword>
<evidence type="ECO:0000256" key="12">
    <source>
        <dbReference type="PROSITE-ProRule" id="PRU00042"/>
    </source>
</evidence>
<evidence type="ECO:0000256" key="3">
    <source>
        <dbReference type="ARBA" id="ARBA00006991"/>
    </source>
</evidence>
<dbReference type="FunFam" id="3.30.160.60:FF:000060">
    <property type="entry name" value="zinc finger protein 436"/>
    <property type="match status" value="1"/>
</dbReference>
<reference evidence="15" key="1">
    <citation type="submission" date="2020-11" db="EMBL/GenBank/DDBJ databases">
        <authorList>
            <person name="Tran Van P."/>
        </authorList>
    </citation>
    <scope>NUCLEOTIDE SEQUENCE</scope>
</reference>
<keyword evidence="10" id="KW-0804">Transcription</keyword>
<evidence type="ECO:0000256" key="2">
    <source>
        <dbReference type="ARBA" id="ARBA00004123"/>
    </source>
</evidence>
<evidence type="ECO:0000256" key="7">
    <source>
        <dbReference type="ARBA" id="ARBA00022833"/>
    </source>
</evidence>
<dbReference type="GO" id="GO:0005634">
    <property type="term" value="C:nucleus"/>
    <property type="evidence" value="ECO:0007669"/>
    <property type="project" value="UniProtKB-SubCell"/>
</dbReference>
<evidence type="ECO:0000256" key="10">
    <source>
        <dbReference type="ARBA" id="ARBA00023163"/>
    </source>
</evidence>
<organism evidence="15">
    <name type="scientific">Timema monikensis</name>
    <dbReference type="NCBI Taxonomy" id="170555"/>
    <lineage>
        <taxon>Eukaryota</taxon>
        <taxon>Metazoa</taxon>
        <taxon>Ecdysozoa</taxon>
        <taxon>Arthropoda</taxon>
        <taxon>Hexapoda</taxon>
        <taxon>Insecta</taxon>
        <taxon>Pterygota</taxon>
        <taxon>Neoptera</taxon>
        <taxon>Polyneoptera</taxon>
        <taxon>Phasmatodea</taxon>
        <taxon>Timematodea</taxon>
        <taxon>Timematoidea</taxon>
        <taxon>Timematidae</taxon>
        <taxon>Timema</taxon>
    </lineage>
</organism>
<feature type="domain" description="C2H2-type" evidence="14">
    <location>
        <begin position="246"/>
        <end position="273"/>
    </location>
</feature>
<dbReference type="GO" id="GO:0003677">
    <property type="term" value="F:DNA binding"/>
    <property type="evidence" value="ECO:0007669"/>
    <property type="project" value="UniProtKB-KW"/>
</dbReference>
<keyword evidence="7" id="KW-0862">Zinc</keyword>
<dbReference type="PANTHER" id="PTHR16515:SF66">
    <property type="entry name" value="C2H2-TYPE DOMAIN-CONTAINING PROTEIN"/>
    <property type="match status" value="1"/>
</dbReference>
<dbReference type="Gene3D" id="3.30.160.60">
    <property type="entry name" value="Classic Zinc Finger"/>
    <property type="match status" value="6"/>
</dbReference>
<accession>A0A7R9EDM6</accession>
<dbReference type="GO" id="GO:0006355">
    <property type="term" value="P:regulation of DNA-templated transcription"/>
    <property type="evidence" value="ECO:0007669"/>
    <property type="project" value="UniProtKB-ARBA"/>
</dbReference>
<comment type="function">
    <text evidence="1">May be involved in transcriptional regulation.</text>
</comment>
<proteinExistence type="inferred from homology"/>
<feature type="domain" description="C2H2-type" evidence="14">
    <location>
        <begin position="53"/>
        <end position="80"/>
    </location>
</feature>
<name>A0A7R9EDM6_9NEOP</name>
<gene>
    <name evidence="15" type="ORF">TMSB3V08_LOCUS8679</name>
</gene>
<dbReference type="InterPro" id="IPR036236">
    <property type="entry name" value="Znf_C2H2_sf"/>
</dbReference>
<keyword evidence="6 12" id="KW-0863">Zinc-finger</keyword>
<dbReference type="InterPro" id="IPR050331">
    <property type="entry name" value="Zinc_finger"/>
</dbReference>
<evidence type="ECO:0000256" key="5">
    <source>
        <dbReference type="ARBA" id="ARBA00022737"/>
    </source>
</evidence>
<dbReference type="PANTHER" id="PTHR16515">
    <property type="entry name" value="PR DOMAIN ZINC FINGER PROTEIN"/>
    <property type="match status" value="1"/>
</dbReference>
<evidence type="ECO:0000313" key="15">
    <source>
        <dbReference type="EMBL" id="CAD7431959.1"/>
    </source>
</evidence>
<feature type="domain" description="C2H2-type" evidence="14">
    <location>
        <begin position="24"/>
        <end position="52"/>
    </location>
</feature>
<evidence type="ECO:0000259" key="14">
    <source>
        <dbReference type="PROSITE" id="PS50157"/>
    </source>
</evidence>
<evidence type="ECO:0000256" key="13">
    <source>
        <dbReference type="SAM" id="MobiDB-lite"/>
    </source>
</evidence>
<keyword evidence="9" id="KW-0238">DNA-binding</keyword>
<dbReference type="Pfam" id="PF00096">
    <property type="entry name" value="zf-C2H2"/>
    <property type="match status" value="4"/>
</dbReference>
<dbReference type="PROSITE" id="PS50157">
    <property type="entry name" value="ZINC_FINGER_C2H2_2"/>
    <property type="match status" value="7"/>
</dbReference>
<dbReference type="FunFam" id="3.30.160.60:FF:002343">
    <property type="entry name" value="Zinc finger protein 33A"/>
    <property type="match status" value="1"/>
</dbReference>
<feature type="domain" description="C2H2-type" evidence="14">
    <location>
        <begin position="190"/>
        <end position="217"/>
    </location>
</feature>